<reference evidence="2" key="1">
    <citation type="journal article" date="2014" name="Front. Microbiol.">
        <title>High frequency of phylogenetically diverse reductive dehalogenase-homologous genes in deep subseafloor sedimentary metagenomes.</title>
        <authorList>
            <person name="Kawai M."/>
            <person name="Futagami T."/>
            <person name="Toyoda A."/>
            <person name="Takaki Y."/>
            <person name="Nishi S."/>
            <person name="Hori S."/>
            <person name="Arai W."/>
            <person name="Tsubouchi T."/>
            <person name="Morono Y."/>
            <person name="Uchiyama I."/>
            <person name="Ito T."/>
            <person name="Fujiyama A."/>
            <person name="Inagaki F."/>
            <person name="Takami H."/>
        </authorList>
    </citation>
    <scope>NUCLEOTIDE SEQUENCE</scope>
    <source>
        <strain evidence="2">Expedition CK06-06</strain>
    </source>
</reference>
<evidence type="ECO:0000313" key="2">
    <source>
        <dbReference type="EMBL" id="GAH33698.1"/>
    </source>
</evidence>
<accession>X1GL16</accession>
<sequence length="261" mass="29585">MTKKKSYRLIKITITIAILGLLFACFWVDYKQMGRITLFDWLKRIDYETKAREIDSAIDKRLAELGIDRKDIVEKKAEKKKKGKVEWTHTTKRVRVSPREPLEKYEKAVTQAVKRKGGRVVKVKKGEIKGKKILSMKIGVKKIPIQRLILEQPKARVAIIIDDLGMGGRATRELLSINRPLNFSILPFLPHSKATAIKAKKKGFLIMLHLPMEPKGYPAPDKDPGKGAILMSTPRKEIAEIIAQDLSNIPYIQGVNNHTGS</sequence>
<dbReference type="EMBL" id="BARU01009185">
    <property type="protein sequence ID" value="GAH33698.1"/>
    <property type="molecule type" value="Genomic_DNA"/>
</dbReference>
<keyword evidence="1" id="KW-0472">Membrane</keyword>
<dbReference type="PANTHER" id="PTHR30105:SF2">
    <property type="entry name" value="DIVERGENT POLYSACCHARIDE DEACETYLASE SUPERFAMILY"/>
    <property type="match status" value="1"/>
</dbReference>
<keyword evidence="1" id="KW-1133">Transmembrane helix</keyword>
<organism evidence="2">
    <name type="scientific">marine sediment metagenome</name>
    <dbReference type="NCBI Taxonomy" id="412755"/>
    <lineage>
        <taxon>unclassified sequences</taxon>
        <taxon>metagenomes</taxon>
        <taxon>ecological metagenomes</taxon>
    </lineage>
</organism>
<dbReference type="Gene3D" id="3.20.20.370">
    <property type="entry name" value="Glycoside hydrolase/deacetylase"/>
    <property type="match status" value="1"/>
</dbReference>
<dbReference type="GO" id="GO:0005975">
    <property type="term" value="P:carbohydrate metabolic process"/>
    <property type="evidence" value="ECO:0007669"/>
    <property type="project" value="InterPro"/>
</dbReference>
<feature type="non-terminal residue" evidence="2">
    <location>
        <position position="261"/>
    </location>
</feature>
<dbReference type="AlphaFoldDB" id="X1GL16"/>
<dbReference type="InterPro" id="IPR006837">
    <property type="entry name" value="Divergent_DAC"/>
</dbReference>
<comment type="caution">
    <text evidence="2">The sequence shown here is derived from an EMBL/GenBank/DDBJ whole genome shotgun (WGS) entry which is preliminary data.</text>
</comment>
<evidence type="ECO:0008006" key="3">
    <source>
        <dbReference type="Google" id="ProtNLM"/>
    </source>
</evidence>
<dbReference type="PANTHER" id="PTHR30105">
    <property type="entry name" value="UNCHARACTERIZED YIBQ-RELATED"/>
    <property type="match status" value="1"/>
</dbReference>
<proteinExistence type="predicted"/>
<gene>
    <name evidence="2" type="ORF">S03H2_17769</name>
</gene>
<name>X1GL16_9ZZZZ</name>
<dbReference type="PROSITE" id="PS51257">
    <property type="entry name" value="PROKAR_LIPOPROTEIN"/>
    <property type="match status" value="1"/>
</dbReference>
<dbReference type="Pfam" id="PF04748">
    <property type="entry name" value="Polysacc_deac_2"/>
    <property type="match status" value="1"/>
</dbReference>
<dbReference type="SUPFAM" id="SSF88713">
    <property type="entry name" value="Glycoside hydrolase/deacetylase"/>
    <property type="match status" value="1"/>
</dbReference>
<protein>
    <recommendedName>
        <fullName evidence="3">Divergent polysaccharide deacetylase family protein</fullName>
    </recommendedName>
</protein>
<dbReference type="InterPro" id="IPR011330">
    <property type="entry name" value="Glyco_hydro/deAcase_b/a-brl"/>
</dbReference>
<keyword evidence="1" id="KW-0812">Transmembrane</keyword>
<evidence type="ECO:0000256" key="1">
    <source>
        <dbReference type="SAM" id="Phobius"/>
    </source>
</evidence>
<feature type="transmembrane region" description="Helical" evidence="1">
    <location>
        <begin position="12"/>
        <end position="30"/>
    </location>
</feature>